<evidence type="ECO:0000313" key="2">
    <source>
        <dbReference type="EMBL" id="GAL26779.1"/>
    </source>
</evidence>
<protein>
    <recommendedName>
        <fullName evidence="1">Peptidase M15A C-terminal domain-containing protein</fullName>
    </recommendedName>
</protein>
<dbReference type="Gene3D" id="3.30.1380.10">
    <property type="match status" value="1"/>
</dbReference>
<name>A0ABQ0JDF0_9VIBR</name>
<comment type="caution">
    <text evidence="2">The sequence shown here is derived from an EMBL/GenBank/DDBJ whole genome shotgun (WGS) entry which is preliminary data.</text>
</comment>
<evidence type="ECO:0000259" key="1">
    <source>
        <dbReference type="Pfam" id="PF08291"/>
    </source>
</evidence>
<feature type="domain" description="Peptidase M15A C-terminal" evidence="1">
    <location>
        <begin position="20"/>
        <end position="111"/>
    </location>
</feature>
<organism evidence="2 3">
    <name type="scientific">Vibrio variabilis</name>
    <dbReference type="NCBI Taxonomy" id="990271"/>
    <lineage>
        <taxon>Bacteria</taxon>
        <taxon>Pseudomonadati</taxon>
        <taxon>Pseudomonadota</taxon>
        <taxon>Gammaproteobacteria</taxon>
        <taxon>Vibrionales</taxon>
        <taxon>Vibrionaceae</taxon>
        <taxon>Vibrio</taxon>
    </lineage>
</organism>
<dbReference type="InterPro" id="IPR009045">
    <property type="entry name" value="Zn_M74/Hedgehog-like"/>
</dbReference>
<reference evidence="3" key="1">
    <citation type="submission" date="2014-09" db="EMBL/GenBank/DDBJ databases">
        <title>Vibrio variabilis JCM 19239. (C206) whole genome shotgun sequence.</title>
        <authorList>
            <person name="Sawabe T."/>
            <person name="Meirelles P."/>
            <person name="Nakanishi M."/>
            <person name="Sayaka M."/>
            <person name="Hattori M."/>
            <person name="Ohkuma M."/>
        </authorList>
    </citation>
    <scope>NUCLEOTIDE SEQUENCE [LARGE SCALE GENOMIC DNA]</scope>
    <source>
        <strain evidence="3">JCM 19239</strain>
    </source>
</reference>
<reference evidence="3" key="2">
    <citation type="submission" date="2014-09" db="EMBL/GenBank/DDBJ databases">
        <authorList>
            <consortium name="NBRP consortium"/>
            <person name="Sawabe T."/>
            <person name="Meirelles P."/>
            <person name="Nakanishi M."/>
            <person name="Sayaka M."/>
            <person name="Hattori M."/>
            <person name="Ohkuma M."/>
        </authorList>
    </citation>
    <scope>NUCLEOTIDE SEQUENCE [LARGE SCALE GENOMIC DNA]</scope>
    <source>
        <strain evidence="3">JCM 19239</strain>
    </source>
</reference>
<evidence type="ECO:0000313" key="3">
    <source>
        <dbReference type="Proteomes" id="UP000029223"/>
    </source>
</evidence>
<dbReference type="EMBL" id="BBMS01000021">
    <property type="protein sequence ID" value="GAL26779.1"/>
    <property type="molecule type" value="Genomic_DNA"/>
</dbReference>
<keyword evidence="3" id="KW-1185">Reference proteome</keyword>
<dbReference type="Pfam" id="PF08291">
    <property type="entry name" value="Peptidase_M15_3"/>
    <property type="match status" value="1"/>
</dbReference>
<proteinExistence type="predicted"/>
<gene>
    <name evidence="2" type="ORF">JCM19239_5280</name>
</gene>
<dbReference type="Proteomes" id="UP000029223">
    <property type="component" value="Unassembled WGS sequence"/>
</dbReference>
<dbReference type="SUPFAM" id="SSF55166">
    <property type="entry name" value="Hedgehog/DD-peptidase"/>
    <property type="match status" value="1"/>
</dbReference>
<sequence length="122" mass="13591">MSMVSTKHFHPDTDGKLRCTCGCGQYHVKQHALDQLQQVRDVLNRPLTVTSGYRCERHPEERCKPVPGQHNKGVAFDVAIVGGAQRYEVIKAGLQCGATGIGVAKTFVHLDWRDGVPMAWEY</sequence>
<dbReference type="InterPro" id="IPR013230">
    <property type="entry name" value="Peptidase_M15A_C"/>
</dbReference>
<accession>A0ABQ0JDF0</accession>